<feature type="transmembrane region" description="Helical" evidence="1">
    <location>
        <begin position="6"/>
        <end position="23"/>
    </location>
</feature>
<dbReference type="Proteomes" id="UP001596310">
    <property type="component" value="Unassembled WGS sequence"/>
</dbReference>
<sequence length="260" mass="30184">MSERVFTEIVLQFFIYALIGWLWETSLKAFKEHRFVDTGFLIGPITPIYGFGVVGVVYLLRPWQNQVVLLFVLATLLVTALEYLTGFLLEKMFHTKWWNYANVPLNIQGYVALPISLFWGICCVLIIKFVQPEVLLLVSHLQQRFGFILPVILIALGSFDFGFTLANLQSFRAKMQKLNQAIEERRAELSTGVAGLRQDVHESWDDFLEKYPQRRAHLTNLNFGQRHLLRSFPNMKVENASNHMDELKELVNALRKKHQK</sequence>
<reference evidence="3" key="1">
    <citation type="journal article" date="2019" name="Int. J. Syst. Evol. Microbiol.">
        <title>The Global Catalogue of Microorganisms (GCM) 10K type strain sequencing project: providing services to taxonomists for standard genome sequencing and annotation.</title>
        <authorList>
            <consortium name="The Broad Institute Genomics Platform"/>
            <consortium name="The Broad Institute Genome Sequencing Center for Infectious Disease"/>
            <person name="Wu L."/>
            <person name="Ma J."/>
        </authorList>
    </citation>
    <scope>NUCLEOTIDE SEQUENCE [LARGE SCALE GENOMIC DNA]</scope>
    <source>
        <strain evidence="3">CCM 8897</strain>
    </source>
</reference>
<keyword evidence="3" id="KW-1185">Reference proteome</keyword>
<feature type="transmembrane region" description="Helical" evidence="1">
    <location>
        <begin position="35"/>
        <end position="60"/>
    </location>
</feature>
<dbReference type="InterPro" id="IPR010540">
    <property type="entry name" value="CmpB_TMEM229"/>
</dbReference>
<evidence type="ECO:0000313" key="2">
    <source>
        <dbReference type="EMBL" id="MFC6314514.1"/>
    </source>
</evidence>
<gene>
    <name evidence="2" type="ORF">ACFQHW_02905</name>
</gene>
<feature type="transmembrane region" description="Helical" evidence="1">
    <location>
        <begin position="66"/>
        <end position="89"/>
    </location>
</feature>
<protein>
    <submittedName>
        <fullName evidence="2">ABC transporter permease</fullName>
    </submittedName>
</protein>
<feature type="transmembrane region" description="Helical" evidence="1">
    <location>
        <begin position="110"/>
        <end position="127"/>
    </location>
</feature>
<proteinExistence type="predicted"/>
<accession>A0ABW1UKQ3</accession>
<keyword evidence="1" id="KW-0472">Membrane</keyword>
<organism evidence="2 3">
    <name type="scientific">Lapidilactobacillus achengensis</name>
    <dbReference type="NCBI Taxonomy" id="2486000"/>
    <lineage>
        <taxon>Bacteria</taxon>
        <taxon>Bacillati</taxon>
        <taxon>Bacillota</taxon>
        <taxon>Bacilli</taxon>
        <taxon>Lactobacillales</taxon>
        <taxon>Lactobacillaceae</taxon>
        <taxon>Lapidilactobacillus</taxon>
    </lineage>
</organism>
<evidence type="ECO:0000256" key="1">
    <source>
        <dbReference type="SAM" id="Phobius"/>
    </source>
</evidence>
<dbReference type="Pfam" id="PF06541">
    <property type="entry name" value="ABC_trans_CmpB"/>
    <property type="match status" value="1"/>
</dbReference>
<name>A0ABW1UKQ3_9LACO</name>
<evidence type="ECO:0000313" key="3">
    <source>
        <dbReference type="Proteomes" id="UP001596310"/>
    </source>
</evidence>
<comment type="caution">
    <text evidence="2">The sequence shown here is derived from an EMBL/GenBank/DDBJ whole genome shotgun (WGS) entry which is preliminary data.</text>
</comment>
<dbReference type="EMBL" id="JBHSSM010000008">
    <property type="protein sequence ID" value="MFC6314514.1"/>
    <property type="molecule type" value="Genomic_DNA"/>
</dbReference>
<keyword evidence="1" id="KW-0812">Transmembrane</keyword>
<dbReference type="RefSeq" id="WP_125600486.1">
    <property type="nucleotide sequence ID" value="NZ_JBHSSM010000008.1"/>
</dbReference>
<feature type="transmembrane region" description="Helical" evidence="1">
    <location>
        <begin position="147"/>
        <end position="168"/>
    </location>
</feature>
<keyword evidence="1" id="KW-1133">Transmembrane helix</keyword>